<organism evidence="4 5">
    <name type="scientific">Trachymyrmex cornetzi</name>
    <dbReference type="NCBI Taxonomy" id="471704"/>
    <lineage>
        <taxon>Eukaryota</taxon>
        <taxon>Metazoa</taxon>
        <taxon>Ecdysozoa</taxon>
        <taxon>Arthropoda</taxon>
        <taxon>Hexapoda</taxon>
        <taxon>Insecta</taxon>
        <taxon>Pterygota</taxon>
        <taxon>Neoptera</taxon>
        <taxon>Endopterygota</taxon>
        <taxon>Hymenoptera</taxon>
        <taxon>Apocrita</taxon>
        <taxon>Aculeata</taxon>
        <taxon>Formicoidea</taxon>
        <taxon>Formicidae</taxon>
        <taxon>Myrmicinae</taxon>
        <taxon>Trachymyrmex</taxon>
    </lineage>
</organism>
<dbReference type="InterPro" id="IPR001900">
    <property type="entry name" value="RNase_II/R"/>
</dbReference>
<feature type="compositionally biased region" description="Polar residues" evidence="2">
    <location>
        <begin position="165"/>
        <end position="174"/>
    </location>
</feature>
<dbReference type="InterPro" id="IPR050180">
    <property type="entry name" value="RNR_Ribonuclease"/>
</dbReference>
<dbReference type="InterPro" id="IPR041505">
    <property type="entry name" value="Dis3_CSD2"/>
</dbReference>
<dbReference type="KEGG" id="tcz:108770588"/>
<dbReference type="PANTHER" id="PTHR23355">
    <property type="entry name" value="RIBONUCLEASE"/>
    <property type="match status" value="1"/>
</dbReference>
<keyword evidence="5" id="KW-1185">Reference proteome</keyword>
<dbReference type="InterPro" id="IPR041093">
    <property type="entry name" value="Dis3l2-like_C"/>
</dbReference>
<sequence length="943" mass="107138">MTPSIAVVPECLRAKKFMKKAKDRFCYKRHGNTYKNDQKCGVHRAIFLTNETFITRYDELTELSAQLAANLKISKSLQSKRKNTKYNEIIAVGTEKQAINFSIAVQDDTVNPMQLASSSQASWSSKLEAKNTKHNTAPKCKKSVKEKKKSDRTVSDNSKDRTKNLVKNQANTQHGNKEKHLKLTRRNTKNKAETENKSNTENVLKKMYSEEIMKSNAKKKKGTRKTFKKIFSNYIPVSKMMNILKKQSFDSSTQYVKGHLRINPFACKYAYLSVTNEERDLVIIGISNRNRAFEGDLVVACVNPENLWRTSPDGEVQKTGKIVCILEKVHSRRAVGYIVKKHDSMLLFHPRDHRIPFVEILPESVPPSFRDQPELFKDILFFVSIDLWEQLYAFGRILSVVGKHGEINTELTAVILENDLNLSPYHESLLKGLPSSDYILTDADMKDREDWRHECIFSIDPATAVDIDDALSCKILDNGNYEIGVHISDVTHYLKFSSPLDNEVLKRATTVYLPHTTSHMLPEALCKVCSLFSGKDKLAFSVIWEMTPEAEIVKHRFAKTVIRSCCQMSYDLAQAMLDDPEKSWPKDFLDIKGDYTVSLLSDLVNKLFKLSTQLQNKRFGHGALRLNKPTLQIRIDPVLSQEHGIPIPVDYYVYESIDSHSLIEEFMLLANMTVAAQLYIAIPKTALLRVHKDPAKRCLSSLHVMLQKYGIHLNIETAGDLQASISRYEPENNSVTIDSMKYITMVIVNLCSKTMARAEYICASTTSPYDLKHYALNVPFYTHFTSPIRRYADCTVHRLLSATFENKPLPEKWTVKLCSKIAANCNLKKYNAKLAYEQSTEVFFAYMVGLAGGFTAIAIVLCVKGDSIEVILCDTGIKLKVKFKDIEDVATSKYSADHVPTVTVNWKEPPIVQVINLFSLVHVRITKSEELRIKAILLPPPQQ</sequence>
<dbReference type="Pfam" id="PF00773">
    <property type="entry name" value="RNB"/>
    <property type="match status" value="1"/>
</dbReference>
<comment type="similarity">
    <text evidence="1">Belongs to the RNR ribonuclease family.</text>
</comment>
<reference evidence="4 5" key="1">
    <citation type="submission" date="2015-09" db="EMBL/GenBank/DDBJ databases">
        <title>Trachymyrmex cornetzi WGS genome.</title>
        <authorList>
            <person name="Nygaard S."/>
            <person name="Hu H."/>
            <person name="Boomsma J."/>
            <person name="Zhang G."/>
        </authorList>
    </citation>
    <scope>NUCLEOTIDE SEQUENCE [LARGE SCALE GENOMIC DNA]</scope>
    <source>
        <strain evidence="4">Tcor2-1</strain>
        <tissue evidence="4">Whole body</tissue>
    </source>
</reference>
<dbReference type="Pfam" id="PF17877">
    <property type="entry name" value="Dis3l2_C_term"/>
    <property type="match status" value="1"/>
</dbReference>
<dbReference type="SUPFAM" id="SSF50249">
    <property type="entry name" value="Nucleic acid-binding proteins"/>
    <property type="match status" value="2"/>
</dbReference>
<dbReference type="SMART" id="SM00955">
    <property type="entry name" value="RNB"/>
    <property type="match status" value="1"/>
</dbReference>
<dbReference type="GO" id="GO:0000175">
    <property type="term" value="F:3'-5'-RNA exonuclease activity"/>
    <property type="evidence" value="ECO:0007669"/>
    <property type="project" value="TreeGrafter"/>
</dbReference>
<dbReference type="Proteomes" id="UP000078492">
    <property type="component" value="Unassembled WGS sequence"/>
</dbReference>
<accession>A0A195EJ64</accession>
<dbReference type="STRING" id="471704.A0A195EJ64"/>
<dbReference type="GO" id="GO:0000932">
    <property type="term" value="C:P-body"/>
    <property type="evidence" value="ECO:0007669"/>
    <property type="project" value="TreeGrafter"/>
</dbReference>
<dbReference type="InterPro" id="IPR022966">
    <property type="entry name" value="RNase_II/R_CS"/>
</dbReference>
<keyword evidence="4" id="KW-0378">Hydrolase</keyword>
<evidence type="ECO:0000313" key="5">
    <source>
        <dbReference type="Proteomes" id="UP000078492"/>
    </source>
</evidence>
<dbReference type="EMBL" id="KQ978801">
    <property type="protein sequence ID" value="KYN28293.1"/>
    <property type="molecule type" value="Genomic_DNA"/>
</dbReference>
<dbReference type="InterPro" id="IPR012340">
    <property type="entry name" value="NA-bd_OB-fold"/>
</dbReference>
<dbReference type="GO" id="GO:0010587">
    <property type="term" value="P:miRNA catabolic process"/>
    <property type="evidence" value="ECO:0007669"/>
    <property type="project" value="TreeGrafter"/>
</dbReference>
<feature type="domain" description="RNB" evidence="3">
    <location>
        <begin position="448"/>
        <end position="806"/>
    </location>
</feature>
<feature type="compositionally biased region" description="Basic and acidic residues" evidence="2">
    <location>
        <begin position="148"/>
        <end position="163"/>
    </location>
</feature>
<dbReference type="OrthoDB" id="372421at2759"/>
<proteinExistence type="inferred from homology"/>
<feature type="region of interest" description="Disordered" evidence="2">
    <location>
        <begin position="121"/>
        <end position="198"/>
    </location>
</feature>
<dbReference type="Gene3D" id="2.40.50.140">
    <property type="entry name" value="Nucleic acid-binding proteins"/>
    <property type="match status" value="1"/>
</dbReference>
<dbReference type="GO" id="GO:0003723">
    <property type="term" value="F:RNA binding"/>
    <property type="evidence" value="ECO:0007669"/>
    <property type="project" value="InterPro"/>
</dbReference>
<evidence type="ECO:0000259" key="3">
    <source>
        <dbReference type="SMART" id="SM00955"/>
    </source>
</evidence>
<dbReference type="Gene3D" id="2.40.50.700">
    <property type="match status" value="1"/>
</dbReference>
<gene>
    <name evidence="4" type="ORF">ALC57_02354</name>
</gene>
<evidence type="ECO:0000256" key="2">
    <source>
        <dbReference type="SAM" id="MobiDB-lite"/>
    </source>
</evidence>
<dbReference type="PANTHER" id="PTHR23355:SF9">
    <property type="entry name" value="DIS3-LIKE EXONUCLEASE 2"/>
    <property type="match status" value="1"/>
</dbReference>
<name>A0A195EJ64_9HYME</name>
<feature type="compositionally biased region" description="Basic residues" evidence="2">
    <location>
        <begin position="177"/>
        <end position="189"/>
    </location>
</feature>
<evidence type="ECO:0000313" key="4">
    <source>
        <dbReference type="EMBL" id="KYN28293.1"/>
    </source>
</evidence>
<dbReference type="Gene3D" id="2.40.50.690">
    <property type="match status" value="1"/>
</dbReference>
<keyword evidence="4" id="KW-0269">Exonuclease</keyword>
<dbReference type="AlphaFoldDB" id="A0A195EJ64"/>
<keyword evidence="4" id="KW-0540">Nuclease</keyword>
<evidence type="ECO:0000256" key="1">
    <source>
        <dbReference type="RuleBase" id="RU003901"/>
    </source>
</evidence>
<dbReference type="GO" id="GO:0006402">
    <property type="term" value="P:mRNA catabolic process"/>
    <property type="evidence" value="ECO:0007669"/>
    <property type="project" value="TreeGrafter"/>
</dbReference>
<dbReference type="Pfam" id="PF17849">
    <property type="entry name" value="OB_Dis3"/>
    <property type="match status" value="1"/>
</dbReference>
<protein>
    <submittedName>
        <fullName evidence="4">DIS3-like exonuclease 2</fullName>
    </submittedName>
</protein>
<dbReference type="PROSITE" id="PS01175">
    <property type="entry name" value="RIBONUCLEASE_II"/>
    <property type="match status" value="1"/>
</dbReference>